<evidence type="ECO:0000313" key="2">
    <source>
        <dbReference type="Proteomes" id="UP000237968"/>
    </source>
</evidence>
<dbReference type="OrthoDB" id="9842093at2"/>
<proteinExistence type="predicted"/>
<reference evidence="1 2" key="1">
    <citation type="submission" date="2018-03" db="EMBL/GenBank/DDBJ databases">
        <title>Draft Genome Sequences of the Obligatory Marine Myxobacteria Enhygromyxa salina SWB005.</title>
        <authorList>
            <person name="Poehlein A."/>
            <person name="Moghaddam J.A."/>
            <person name="Harms H."/>
            <person name="Alanjari M."/>
            <person name="Koenig G.M."/>
            <person name="Daniel R."/>
            <person name="Schaeberle T.F."/>
        </authorList>
    </citation>
    <scope>NUCLEOTIDE SEQUENCE [LARGE SCALE GENOMIC DNA]</scope>
    <source>
        <strain evidence="1 2">SWB005</strain>
    </source>
</reference>
<protein>
    <submittedName>
        <fullName evidence="1">Uncharacterized protein</fullName>
    </submittedName>
</protein>
<sequence length="123" mass="13629">MTAEEFANLRPDDLVECAGVERRVLQNRGHVVSLTDKEGVLKVRREHADRICLLGHGGADARSAWDAVAAHLSLVNLVRARIGQRPLDRHSGYTPADIKADAEFYAMTQSWARQRARELGVGD</sequence>
<comment type="caution">
    <text evidence="1">The sequence shown here is derived from an EMBL/GenBank/DDBJ whole genome shotgun (WGS) entry which is preliminary data.</text>
</comment>
<evidence type="ECO:0000313" key="1">
    <source>
        <dbReference type="EMBL" id="PRP91371.1"/>
    </source>
</evidence>
<dbReference type="Proteomes" id="UP000237968">
    <property type="component" value="Unassembled WGS sequence"/>
</dbReference>
<name>A0A2S9XFC0_9BACT</name>
<dbReference type="AlphaFoldDB" id="A0A2S9XFC0"/>
<accession>A0A2S9XFC0</accession>
<gene>
    <name evidence="1" type="ORF">ENSA5_55820</name>
</gene>
<organism evidence="1 2">
    <name type="scientific">Enhygromyxa salina</name>
    <dbReference type="NCBI Taxonomy" id="215803"/>
    <lineage>
        <taxon>Bacteria</taxon>
        <taxon>Pseudomonadati</taxon>
        <taxon>Myxococcota</taxon>
        <taxon>Polyangia</taxon>
        <taxon>Nannocystales</taxon>
        <taxon>Nannocystaceae</taxon>
        <taxon>Enhygromyxa</taxon>
    </lineage>
</organism>
<dbReference type="RefSeq" id="WP_106394806.1">
    <property type="nucleotide sequence ID" value="NZ_PVNK01000243.1"/>
</dbReference>
<keyword evidence="2" id="KW-1185">Reference proteome</keyword>
<dbReference type="EMBL" id="PVNK01000243">
    <property type="protein sequence ID" value="PRP91371.1"/>
    <property type="molecule type" value="Genomic_DNA"/>
</dbReference>